<keyword evidence="2" id="KW-0732">Signal</keyword>
<accession>A0A1F5NVB5</accession>
<comment type="caution">
    <text evidence="3">The sequence shown here is derived from an EMBL/GenBank/DDBJ whole genome shotgun (WGS) entry which is preliminary data.</text>
</comment>
<evidence type="ECO:0000313" key="3">
    <source>
        <dbReference type="EMBL" id="OGE81601.1"/>
    </source>
</evidence>
<feature type="compositionally biased region" description="Polar residues" evidence="1">
    <location>
        <begin position="617"/>
        <end position="633"/>
    </location>
</feature>
<dbReference type="STRING" id="1817825.A2720_00710"/>
<dbReference type="InterPro" id="IPR013688">
    <property type="entry name" value="GBS_Bsp-like"/>
</dbReference>
<reference evidence="3 4" key="1">
    <citation type="journal article" date="2016" name="Nat. Commun.">
        <title>Thousands of microbial genomes shed light on interconnected biogeochemical processes in an aquifer system.</title>
        <authorList>
            <person name="Anantharaman K."/>
            <person name="Brown C.T."/>
            <person name="Hug L.A."/>
            <person name="Sharon I."/>
            <person name="Castelle C.J."/>
            <person name="Probst A.J."/>
            <person name="Thomas B.C."/>
            <person name="Singh A."/>
            <person name="Wilkins M.J."/>
            <person name="Karaoz U."/>
            <person name="Brodie E.L."/>
            <person name="Williams K.H."/>
            <person name="Hubbard S.S."/>
            <person name="Banfield J.F."/>
        </authorList>
    </citation>
    <scope>NUCLEOTIDE SEQUENCE [LARGE SCALE GENOMIC DNA]</scope>
</reference>
<evidence type="ECO:0000256" key="1">
    <source>
        <dbReference type="SAM" id="MobiDB-lite"/>
    </source>
</evidence>
<evidence type="ECO:0000313" key="4">
    <source>
        <dbReference type="Proteomes" id="UP000178892"/>
    </source>
</evidence>
<dbReference type="Gene3D" id="2.60.40.3760">
    <property type="match status" value="4"/>
</dbReference>
<protein>
    <recommendedName>
        <fullName evidence="5">Ig-like domain-containing protein</fullName>
    </recommendedName>
</protein>
<gene>
    <name evidence="3" type="ORF">A2720_00710</name>
</gene>
<feature type="chain" id="PRO_5009520234" description="Ig-like domain-containing protein" evidence="2">
    <location>
        <begin position="25"/>
        <end position="782"/>
    </location>
</feature>
<organism evidence="3 4">
    <name type="scientific">Candidatus Doudnabacteria bacterium RIFCSPHIGHO2_01_FULL_46_24</name>
    <dbReference type="NCBI Taxonomy" id="1817825"/>
    <lineage>
        <taxon>Bacteria</taxon>
        <taxon>Candidatus Doudnaibacteriota</taxon>
    </lineage>
</organism>
<dbReference type="Proteomes" id="UP000178892">
    <property type="component" value="Unassembled WGS sequence"/>
</dbReference>
<feature type="compositionally biased region" description="Low complexity" evidence="1">
    <location>
        <begin position="513"/>
        <end position="529"/>
    </location>
</feature>
<evidence type="ECO:0008006" key="5">
    <source>
        <dbReference type="Google" id="ProtNLM"/>
    </source>
</evidence>
<feature type="region of interest" description="Disordered" evidence="1">
    <location>
        <begin position="509"/>
        <end position="529"/>
    </location>
</feature>
<dbReference type="EMBL" id="MFEL01000007">
    <property type="protein sequence ID" value="OGE81601.1"/>
    <property type="molecule type" value="Genomic_DNA"/>
</dbReference>
<proteinExistence type="predicted"/>
<evidence type="ECO:0000256" key="2">
    <source>
        <dbReference type="SAM" id="SignalP"/>
    </source>
</evidence>
<feature type="region of interest" description="Disordered" evidence="1">
    <location>
        <begin position="611"/>
        <end position="633"/>
    </location>
</feature>
<name>A0A1F5NVB5_9BACT</name>
<sequence>MNKSKVKSQKLKVFLILGLLVAGAAWFGAPKEAKAVSCSSAGPDGDTVYTSAGTRRTYIYGASGDTTQAVIGVYPSSSNDWIWYYLSGYPGNITHDVSMSGLQAGGTNFVSTYVRDGAGNWSNRCGYNTFYLRVPPAPSLSSVYPQASSTTATSGSFRISATGVSNVDAMYFPTWSEVSGQDDIVWYSGSNDGGGNWHADLNLASHPGLGSIITHVYGRSSYTGALSFLGNTSFQRVAPPPTASISISPSSIAYNGSATISWSSTNATSCTAQGDPASWQGGIATSGSQTGNFTQSATYRISCSGPGGTSSQASATLTVAAPPAPTADIRINNSNGPVYINYNTSATLSWSSSNATSCTAQGDPSSWQGGIATSGSQTGNFTASATYRIACTGPGGTATDSVVLNINPQPACSSAGPDGVSVAYNASHTVYAYGVSNASAVNFPTWSDTNGQDDVVWYSGSNQGSGTWAATIDFNRHSGSGAYNVHVYLYNGNYSNVWCDTANFTRQNPPSPSLSSVSPESSTTTATSGSFRISATGVSNTDAMYFPTWSEVSGQDDVVWYPVDNNGGGNWSQYINLESHPGLGSIITHVYGRSLYTGSWSLIGNTSFQRVQPAPPSCTSSGPSGDTTSATSGTRRANAYGVVNASEVYFPTWSDPGWQDDVVWYPGTNAGGGTWYADANLASHPGLGTINVHIYTRNPGNGYGNTWCGTANFTRVPPNGTVNVNSNRPTSWTLTGPYGTYQGGPNATSQSYTVPYGDNYTVTPGSIPGYDATITPAQRLGP</sequence>
<dbReference type="AlphaFoldDB" id="A0A1F5NVB5"/>
<dbReference type="Pfam" id="PF08481">
    <property type="entry name" value="GBS_Bsp-like"/>
    <property type="match status" value="4"/>
</dbReference>
<feature type="signal peptide" evidence="2">
    <location>
        <begin position="1"/>
        <end position="24"/>
    </location>
</feature>